<dbReference type="InterPro" id="IPR036844">
    <property type="entry name" value="Hint_dom_sf"/>
</dbReference>
<dbReference type="GO" id="GO:0016539">
    <property type="term" value="P:intein-mediated protein splicing"/>
    <property type="evidence" value="ECO:0007669"/>
    <property type="project" value="InterPro"/>
</dbReference>
<organism evidence="3 4">
    <name type="scientific">Candidatus Komeilibacteria bacterium RIFOXYC1_FULL_37_11</name>
    <dbReference type="NCBI Taxonomy" id="1798555"/>
    <lineage>
        <taxon>Bacteria</taxon>
        <taxon>Candidatus Komeiliibacteriota</taxon>
    </lineage>
</organism>
<keyword evidence="1" id="KW-0812">Transmembrane</keyword>
<dbReference type="SMART" id="SM00306">
    <property type="entry name" value="HintN"/>
    <property type="match status" value="1"/>
</dbReference>
<dbReference type="AlphaFoldDB" id="A0A1G2BVT9"/>
<gene>
    <name evidence="3" type="ORF">A2406_01220</name>
</gene>
<protein>
    <recommendedName>
        <fullName evidence="2">Hint domain-containing protein</fullName>
    </recommendedName>
</protein>
<dbReference type="InterPro" id="IPR003587">
    <property type="entry name" value="Hint_dom_N"/>
</dbReference>
<dbReference type="PROSITE" id="PS50817">
    <property type="entry name" value="INTEIN_N_TER"/>
    <property type="match status" value="1"/>
</dbReference>
<proteinExistence type="predicted"/>
<accession>A0A1G2BVT9</accession>
<evidence type="ECO:0000259" key="2">
    <source>
        <dbReference type="SMART" id="SM00306"/>
    </source>
</evidence>
<evidence type="ECO:0000313" key="3">
    <source>
        <dbReference type="EMBL" id="OGY93263.1"/>
    </source>
</evidence>
<evidence type="ECO:0000256" key="1">
    <source>
        <dbReference type="SAM" id="Phobius"/>
    </source>
</evidence>
<dbReference type="EMBL" id="MHKQ01000025">
    <property type="protein sequence ID" value="OGY93263.1"/>
    <property type="molecule type" value="Genomic_DNA"/>
</dbReference>
<evidence type="ECO:0000313" key="4">
    <source>
        <dbReference type="Proteomes" id="UP000177626"/>
    </source>
</evidence>
<feature type="domain" description="Hint" evidence="2">
    <location>
        <begin position="239"/>
        <end position="336"/>
    </location>
</feature>
<keyword evidence="1" id="KW-1133">Transmembrane helix</keyword>
<feature type="transmembrane region" description="Helical" evidence="1">
    <location>
        <begin position="12"/>
        <end position="33"/>
    </location>
</feature>
<name>A0A1G2BVT9_9BACT</name>
<comment type="caution">
    <text evidence="3">The sequence shown here is derived from an EMBL/GenBank/DDBJ whole genome shotgun (WGS) entry which is preliminary data.</text>
</comment>
<dbReference type="InterPro" id="IPR006141">
    <property type="entry name" value="Intein_N"/>
</dbReference>
<reference evidence="3 4" key="1">
    <citation type="journal article" date="2016" name="Nat. Commun.">
        <title>Thousands of microbial genomes shed light on interconnected biogeochemical processes in an aquifer system.</title>
        <authorList>
            <person name="Anantharaman K."/>
            <person name="Brown C.T."/>
            <person name="Hug L.A."/>
            <person name="Sharon I."/>
            <person name="Castelle C.J."/>
            <person name="Probst A.J."/>
            <person name="Thomas B.C."/>
            <person name="Singh A."/>
            <person name="Wilkins M.J."/>
            <person name="Karaoz U."/>
            <person name="Brodie E.L."/>
            <person name="Williams K.H."/>
            <person name="Hubbard S.S."/>
            <person name="Banfield J.F."/>
        </authorList>
    </citation>
    <scope>NUCLEOTIDE SEQUENCE [LARGE SCALE GENOMIC DNA]</scope>
</reference>
<sequence>MFKKIFYNKGGFTFLELMIVIAVTVIITSVFVVSTRETVRDQVDTSTNQLLSDIRYARGLATSRVTYNFGGALGTVYPPGGYGVHFTDGDYRYTVFADNGSGGGFSLLAGDKIIKTGTLKNTSLDLEDYNQTVALAKYFTFQAENEVVTNFVSDSQGKYKMSVTYNPGTGGEGYRGIITLGEQAADGSVFVSLGIGSIGYTPTCSTQNQACDGSQPCCFGQGTCTASICTIPPTNPPQTSCFPAGTTVLMADYSYKNIESIQVGDYVVSYDEVSQKEVAAKVLELASPVREHMCELIFVDASLKLTDEHPVYTQAGWKSINPEKTIAENDEVVVTQLTLGDQIFFREAVYKELIKINCWQEEIQTYNLKEVENYNTFFADDVLVHNASAPSCGGSTDPVGGIF</sequence>
<dbReference type="Proteomes" id="UP000177626">
    <property type="component" value="Unassembled WGS sequence"/>
</dbReference>
<keyword evidence="1" id="KW-0472">Membrane</keyword>
<dbReference type="SUPFAM" id="SSF51294">
    <property type="entry name" value="Hedgehog/intein (Hint) domain"/>
    <property type="match status" value="1"/>
</dbReference>
<dbReference type="Gene3D" id="2.170.16.10">
    <property type="entry name" value="Hedgehog/Intein (Hint) domain"/>
    <property type="match status" value="1"/>
</dbReference>
<dbReference type="CDD" id="cd00081">
    <property type="entry name" value="Hint"/>
    <property type="match status" value="1"/>
</dbReference>
<dbReference type="InterPro" id="IPR045584">
    <property type="entry name" value="Pilin-like"/>
</dbReference>
<dbReference type="SUPFAM" id="SSF54523">
    <property type="entry name" value="Pili subunits"/>
    <property type="match status" value="1"/>
</dbReference>